<sequence>MKNLTLKLALGIAVSFFTLKSNAQCPTILCPSDTTLTNDLGQCGAVFNYTTPIGADPCASQQSITFTNCGASGMFGPTQLQVNTEYSGGALSGQVTVNTQGVQEWTVPTTGSYTIEVAGAKGGDANATYQGGLGASMIGDLFLTAGDQLEIIVGHKGQDVVYAGGGGGSAVSLNNSPLIVSGGGGGGNSVTNNNSGYDAVTGIDGVASFTAGGIGGNGSDGGFAQGGAGYFSNGQNLGLVGDIVPQSFQNGAVGGDGYQQSYWGSFGGGGSGFGGGGGGGGYSGGSGGTYNCCTSVEASGGGGGSFNSGINQLNTAAANSSNGYVTITWVGSAASTIQTGGLASGSVFPVGITTNTFEASDGSGNTIQCSFDVIIVDGESPEPDSSSLVDLESECEFTSLVDPTATDNCDGTIVGIHNATFPITSTTTVMWTFVDAVGNTTTQTQEVIISGLNVDVTVNDPILIADNSKTGTTYQWLDCDNGNAVIAGATSQSFTPDMNGNYAVVITLGSCADTSVCKKVTTVSLNQLSLSGFELYPNPNNGQFTVTSVEFVESYSVVDGSGRKVLDGNPRATSFEVNLDVFDTGIYYLHVNQKVLKVIRK</sequence>
<dbReference type="AlphaFoldDB" id="A0A4V1WFB1"/>
<gene>
    <name evidence="6" type="ORF">ERX46_15030</name>
</gene>
<evidence type="ECO:0000259" key="4">
    <source>
        <dbReference type="Pfam" id="PF02494"/>
    </source>
</evidence>
<dbReference type="PANTHER" id="PTHR46343">
    <property type="entry name" value="HYR DOMAIN-CONTAINING PROTEIN"/>
    <property type="match status" value="1"/>
</dbReference>
<dbReference type="PANTHER" id="PTHR46343:SF2">
    <property type="entry name" value="SUSHI_VON WILLEBRAND FACTOR TYPE A_EGF_PENTRAXIN DOMAIN-CONTAINING 1"/>
    <property type="match status" value="1"/>
</dbReference>
<name>A0A4V1WFB1_9FLAO</name>
<feature type="chain" id="PRO_5020637761" evidence="3">
    <location>
        <begin position="24"/>
        <end position="601"/>
    </location>
</feature>
<dbReference type="RefSeq" id="WP_130094675.1">
    <property type="nucleotide sequence ID" value="NZ_SETE01000006.1"/>
</dbReference>
<dbReference type="EMBL" id="SETE01000006">
    <property type="protein sequence ID" value="RYM32576.1"/>
    <property type="molecule type" value="Genomic_DNA"/>
</dbReference>
<feature type="domain" description="HYR" evidence="4">
    <location>
        <begin position="340"/>
        <end position="374"/>
    </location>
</feature>
<dbReference type="NCBIfam" id="TIGR04183">
    <property type="entry name" value="Por_Secre_tail"/>
    <property type="match status" value="1"/>
</dbReference>
<evidence type="ECO:0000256" key="3">
    <source>
        <dbReference type="SAM" id="SignalP"/>
    </source>
</evidence>
<dbReference type="InterPro" id="IPR026444">
    <property type="entry name" value="Secre_tail"/>
</dbReference>
<dbReference type="Pfam" id="PF02494">
    <property type="entry name" value="HYR"/>
    <property type="match status" value="1"/>
</dbReference>
<evidence type="ECO:0000313" key="6">
    <source>
        <dbReference type="EMBL" id="RYM32576.1"/>
    </source>
</evidence>
<feature type="domain" description="Secretion system C-terminal sorting" evidence="5">
    <location>
        <begin position="535"/>
        <end position="600"/>
    </location>
</feature>
<dbReference type="OrthoDB" id="9805017at2"/>
<comment type="caution">
    <text evidence="6">The sequence shown here is derived from an EMBL/GenBank/DDBJ whole genome shotgun (WGS) entry which is preliminary data.</text>
</comment>
<keyword evidence="1 3" id="KW-0732">Signal</keyword>
<reference evidence="6 7" key="1">
    <citation type="submission" date="2019-02" db="EMBL/GenBank/DDBJ databases">
        <title>Genome sequence of the sea-ice species Brumimicrobium glaciale.</title>
        <authorList>
            <person name="Bowman J.P."/>
        </authorList>
    </citation>
    <scope>NUCLEOTIDE SEQUENCE [LARGE SCALE GENOMIC DNA]</scope>
    <source>
        <strain evidence="6 7">IC156</strain>
    </source>
</reference>
<evidence type="ECO:0000259" key="5">
    <source>
        <dbReference type="Pfam" id="PF18962"/>
    </source>
</evidence>
<dbReference type="InterPro" id="IPR043555">
    <property type="entry name" value="SRPX-like"/>
</dbReference>
<dbReference type="Proteomes" id="UP000293952">
    <property type="component" value="Unassembled WGS sequence"/>
</dbReference>
<feature type="signal peptide" evidence="3">
    <location>
        <begin position="1"/>
        <end position="23"/>
    </location>
</feature>
<evidence type="ECO:0000256" key="1">
    <source>
        <dbReference type="ARBA" id="ARBA00022729"/>
    </source>
</evidence>
<organism evidence="6 7">
    <name type="scientific">Brumimicrobium glaciale</name>
    <dbReference type="NCBI Taxonomy" id="200475"/>
    <lineage>
        <taxon>Bacteria</taxon>
        <taxon>Pseudomonadati</taxon>
        <taxon>Bacteroidota</taxon>
        <taxon>Flavobacteriia</taxon>
        <taxon>Flavobacteriales</taxon>
        <taxon>Crocinitomicaceae</taxon>
        <taxon>Brumimicrobium</taxon>
    </lineage>
</organism>
<protein>
    <submittedName>
        <fullName evidence="6">HYR domain-containing protein</fullName>
    </submittedName>
</protein>
<dbReference type="Pfam" id="PF18962">
    <property type="entry name" value="Por_Secre_tail"/>
    <property type="match status" value="1"/>
</dbReference>
<proteinExistence type="predicted"/>
<evidence type="ECO:0000256" key="2">
    <source>
        <dbReference type="ARBA" id="ARBA00022737"/>
    </source>
</evidence>
<evidence type="ECO:0000313" key="7">
    <source>
        <dbReference type="Proteomes" id="UP000293952"/>
    </source>
</evidence>
<keyword evidence="2" id="KW-0677">Repeat</keyword>
<accession>A0A4V1WFB1</accession>
<keyword evidence="7" id="KW-1185">Reference proteome</keyword>
<dbReference type="InterPro" id="IPR003410">
    <property type="entry name" value="HYR_dom"/>
</dbReference>